<comment type="caution">
    <text evidence="2">The sequence shown here is derived from an EMBL/GenBank/DDBJ whole genome shotgun (WGS) entry which is preliminary data.</text>
</comment>
<dbReference type="EMBL" id="JACHYB010000002">
    <property type="protein sequence ID" value="MBB3188144.1"/>
    <property type="molecule type" value="Genomic_DNA"/>
</dbReference>
<dbReference type="InterPro" id="IPR021320">
    <property type="entry name" value="DUF2905"/>
</dbReference>
<gene>
    <name evidence="2" type="ORF">FHX64_002342</name>
</gene>
<evidence type="ECO:0000313" key="3">
    <source>
        <dbReference type="Proteomes" id="UP000544222"/>
    </source>
</evidence>
<keyword evidence="3" id="KW-1185">Reference proteome</keyword>
<evidence type="ECO:0000256" key="1">
    <source>
        <dbReference type="SAM" id="Phobius"/>
    </source>
</evidence>
<sequence length="73" mass="8292">MHYIGKILIILGILSVVAGIIVYFLGDKLGWLGHLPGDIRVEKENFGFYFPITTMIIVSVVVTLIIRLIQRFF</sequence>
<reference evidence="2 3" key="1">
    <citation type="submission" date="2020-08" db="EMBL/GenBank/DDBJ databases">
        <title>Genomic Encyclopedia of Type Strains, Phase IV (KMG-IV): sequencing the most valuable type-strain genomes for metagenomic binning, comparative biology and taxonomic classification.</title>
        <authorList>
            <person name="Goeker M."/>
        </authorList>
    </citation>
    <scope>NUCLEOTIDE SEQUENCE [LARGE SCALE GENOMIC DNA]</scope>
    <source>
        <strain evidence="2 3">DSM 27471</strain>
    </source>
</reference>
<name>A0A7W5DSA7_9PORP</name>
<keyword evidence="1" id="KW-0812">Transmembrane</keyword>
<dbReference type="Proteomes" id="UP000544222">
    <property type="component" value="Unassembled WGS sequence"/>
</dbReference>
<feature type="transmembrane region" description="Helical" evidence="1">
    <location>
        <begin position="46"/>
        <end position="69"/>
    </location>
</feature>
<organism evidence="2 3">
    <name type="scientific">Microbacter margulisiae</name>
    <dbReference type="NCBI Taxonomy" id="1350067"/>
    <lineage>
        <taxon>Bacteria</taxon>
        <taxon>Pseudomonadati</taxon>
        <taxon>Bacteroidota</taxon>
        <taxon>Bacteroidia</taxon>
        <taxon>Bacteroidales</taxon>
        <taxon>Porphyromonadaceae</taxon>
        <taxon>Microbacter</taxon>
    </lineage>
</organism>
<dbReference type="RefSeq" id="WP_183413926.1">
    <property type="nucleotide sequence ID" value="NZ_JACHYB010000002.1"/>
</dbReference>
<dbReference type="PANTHER" id="PTHR36443:SF1">
    <property type="entry name" value="BSR5223 PROTEIN"/>
    <property type="match status" value="1"/>
</dbReference>
<dbReference type="Pfam" id="PF11146">
    <property type="entry name" value="DUF2905"/>
    <property type="match status" value="1"/>
</dbReference>
<protein>
    <submittedName>
        <fullName evidence="2">Uncharacterized membrane protein (DUF106 family)</fullName>
    </submittedName>
</protein>
<accession>A0A7W5DSA7</accession>
<evidence type="ECO:0000313" key="2">
    <source>
        <dbReference type="EMBL" id="MBB3188144.1"/>
    </source>
</evidence>
<feature type="transmembrane region" description="Helical" evidence="1">
    <location>
        <begin position="7"/>
        <end position="26"/>
    </location>
</feature>
<dbReference type="PANTHER" id="PTHR36443">
    <property type="entry name" value="BSR5223 PROTEIN"/>
    <property type="match status" value="1"/>
</dbReference>
<dbReference type="AlphaFoldDB" id="A0A7W5DSA7"/>
<keyword evidence="1" id="KW-1133">Transmembrane helix</keyword>
<keyword evidence="1" id="KW-0472">Membrane</keyword>
<proteinExistence type="predicted"/>